<dbReference type="PATRIC" id="fig|879305.3.peg.791"/>
<dbReference type="EMBL" id="AEXM01000016">
    <property type="protein sequence ID" value="EGC82147.1"/>
    <property type="molecule type" value="Genomic_DNA"/>
</dbReference>
<feature type="transmembrane region" description="Helical" evidence="1">
    <location>
        <begin position="7"/>
        <end position="28"/>
    </location>
</feature>
<name>F0GVG1_9FIRM</name>
<accession>F0GVG1</accession>
<dbReference type="AlphaFoldDB" id="F0GVG1"/>
<protein>
    <submittedName>
        <fullName evidence="2">Putative membrane protein</fullName>
    </submittedName>
</protein>
<proteinExistence type="predicted"/>
<sequence length="255" mass="28116">MKREYKLSSVVLVILIGAVVSFITSMLFEKIGGDSTVINLIGTALASFLAFFFQYALSAGLLRNRMGSVGEYLNQINTINGRFILINIIMSLITIAFTTSIGFLGGNLVYNTMLTSEARSDNITTLVLMILLFLVSVVLSLLITYTNFYLADDNRESNKESIGTSIKNIFKIGKDLLGKTIKIYLKYTILPLLIYGVLLFLTIILIPNDGLGGIFLSSLLTVILVVYLLFASAIVLARLSDAYIDYTEEKIAIED</sequence>
<keyword evidence="1" id="KW-1133">Transmembrane helix</keyword>
<feature type="transmembrane region" description="Helical" evidence="1">
    <location>
        <begin position="184"/>
        <end position="206"/>
    </location>
</feature>
<evidence type="ECO:0000313" key="2">
    <source>
        <dbReference type="EMBL" id="EGC82147.1"/>
    </source>
</evidence>
<dbReference type="Proteomes" id="UP000005286">
    <property type="component" value="Unassembled WGS sequence"/>
</dbReference>
<feature type="transmembrane region" description="Helical" evidence="1">
    <location>
        <begin position="83"/>
        <end position="106"/>
    </location>
</feature>
<dbReference type="RefSeq" id="WP_004834740.1">
    <property type="nucleotide sequence ID" value="NZ_AEXM01000016.1"/>
</dbReference>
<organism evidence="2 3">
    <name type="scientific">Anaerococcus prevotii ACS-065-V-Col13</name>
    <dbReference type="NCBI Taxonomy" id="879305"/>
    <lineage>
        <taxon>Bacteria</taxon>
        <taxon>Bacillati</taxon>
        <taxon>Bacillota</taxon>
        <taxon>Tissierellia</taxon>
        <taxon>Tissierellales</taxon>
        <taxon>Peptoniphilaceae</taxon>
        <taxon>Anaerococcus</taxon>
    </lineage>
</organism>
<comment type="caution">
    <text evidence="2">The sequence shown here is derived from an EMBL/GenBank/DDBJ whole genome shotgun (WGS) entry which is preliminary data.</text>
</comment>
<dbReference type="eggNOG" id="ENOG502ZRU7">
    <property type="taxonomic scope" value="Bacteria"/>
</dbReference>
<feature type="transmembrane region" description="Helical" evidence="1">
    <location>
        <begin position="126"/>
        <end position="150"/>
    </location>
</feature>
<gene>
    <name evidence="2" type="ORF">HMPREF9290_0793</name>
</gene>
<evidence type="ECO:0000256" key="1">
    <source>
        <dbReference type="SAM" id="Phobius"/>
    </source>
</evidence>
<feature type="transmembrane region" description="Helical" evidence="1">
    <location>
        <begin position="212"/>
        <end position="237"/>
    </location>
</feature>
<feature type="transmembrane region" description="Helical" evidence="1">
    <location>
        <begin position="40"/>
        <end position="62"/>
    </location>
</feature>
<keyword evidence="3" id="KW-1185">Reference proteome</keyword>
<keyword evidence="1" id="KW-0812">Transmembrane</keyword>
<keyword evidence="1" id="KW-0472">Membrane</keyword>
<evidence type="ECO:0000313" key="3">
    <source>
        <dbReference type="Proteomes" id="UP000005286"/>
    </source>
</evidence>
<reference evidence="2 3" key="1">
    <citation type="submission" date="2011-01" db="EMBL/GenBank/DDBJ databases">
        <authorList>
            <person name="Durkin A.S."/>
            <person name="Madupu R."/>
            <person name="Torralba M."/>
            <person name="Gillis M."/>
            <person name="Methe B."/>
            <person name="Sutton G."/>
            <person name="Nelson K.E."/>
        </authorList>
    </citation>
    <scope>NUCLEOTIDE SEQUENCE [LARGE SCALE GENOMIC DNA]</scope>
    <source>
        <strain evidence="2 3">ACS-065-V-Col13</strain>
    </source>
</reference>